<dbReference type="Pfam" id="PF07690">
    <property type="entry name" value="MFS_1"/>
    <property type="match status" value="1"/>
</dbReference>
<sequence length="418" mass="44919">MKSATPVNDSKGSFLGWRMAGIGFFSQNLSISATFGVYSLFFIPLMNEFSASRSVISSGIAILTLIMGLMSPLVGGLLDRFSIRKIMLIGATLLGVGFITASQSQSVYVFLAVYALLIAPGLTMAGPLSVATLTSNWFDHKRGLVIGLVNVPLFNVCMPILVAMLIIQYGWRVTFICIGMLFLLLIPLLTRIVSRPSDVNQLPYGASPENHDTAATSTISTYLTKKDLIRIPSYWLHIIAFGLITSGGIVFITHIIPFSTDYGISESQASLLLSINGISGMVGAILFGWLADKFKPNYSLALAAFIQVILWASLTLRPPFELLSLIVLGIGLSGGGALPAFYSLIASKFGTPSFGTAIGLASILVLPLNFGSPILSGFLFDQTGSYDISFKIHILFFVISFLYLASSNAKPHEAVTLK</sequence>
<evidence type="ECO:0000256" key="3">
    <source>
        <dbReference type="ARBA" id="ARBA00023136"/>
    </source>
</evidence>
<evidence type="ECO:0000256" key="2">
    <source>
        <dbReference type="ARBA" id="ARBA00022989"/>
    </source>
</evidence>
<dbReference type="EMBL" id="JAHWDQ010000004">
    <property type="protein sequence ID" value="MBW2942214.1"/>
    <property type="molecule type" value="Genomic_DNA"/>
</dbReference>
<feature type="transmembrane region" description="Helical" evidence="4">
    <location>
        <begin position="21"/>
        <end position="43"/>
    </location>
</feature>
<feature type="transmembrane region" description="Helical" evidence="4">
    <location>
        <begin position="234"/>
        <end position="257"/>
    </location>
</feature>
<proteinExistence type="predicted"/>
<evidence type="ECO:0000256" key="4">
    <source>
        <dbReference type="SAM" id="Phobius"/>
    </source>
</evidence>
<dbReference type="PANTHER" id="PTHR11360:SF284">
    <property type="entry name" value="EG:103B4.3 PROTEIN-RELATED"/>
    <property type="match status" value="1"/>
</dbReference>
<evidence type="ECO:0000259" key="5">
    <source>
        <dbReference type="PROSITE" id="PS50850"/>
    </source>
</evidence>
<feature type="transmembrane region" description="Helical" evidence="4">
    <location>
        <begin position="386"/>
        <end position="405"/>
    </location>
</feature>
<keyword evidence="1 4" id="KW-0812">Transmembrane</keyword>
<feature type="transmembrane region" description="Helical" evidence="4">
    <location>
        <begin position="173"/>
        <end position="193"/>
    </location>
</feature>
<dbReference type="InterPro" id="IPR011701">
    <property type="entry name" value="MFS"/>
</dbReference>
<feature type="transmembrane region" description="Helical" evidence="4">
    <location>
        <begin position="55"/>
        <end position="74"/>
    </location>
</feature>
<dbReference type="InterPro" id="IPR050327">
    <property type="entry name" value="Proton-linked_MCT"/>
</dbReference>
<evidence type="ECO:0000256" key="1">
    <source>
        <dbReference type="ARBA" id="ARBA00022692"/>
    </source>
</evidence>
<feature type="transmembrane region" description="Helical" evidence="4">
    <location>
        <begin position="143"/>
        <end position="167"/>
    </location>
</feature>
<feature type="transmembrane region" description="Helical" evidence="4">
    <location>
        <begin position="298"/>
        <end position="316"/>
    </location>
</feature>
<dbReference type="Proteomes" id="UP001166291">
    <property type="component" value="Unassembled WGS sequence"/>
</dbReference>
<feature type="transmembrane region" description="Helical" evidence="4">
    <location>
        <begin position="86"/>
        <end position="102"/>
    </location>
</feature>
<evidence type="ECO:0000313" key="6">
    <source>
        <dbReference type="EMBL" id="MBW2942214.1"/>
    </source>
</evidence>
<reference evidence="6" key="1">
    <citation type="submission" date="2021-07" db="EMBL/GenBank/DDBJ databases">
        <title>Zhongshania sp. CAU 1632 isolated from seawater.</title>
        <authorList>
            <person name="Kim W."/>
        </authorList>
    </citation>
    <scope>NUCLEOTIDE SEQUENCE</scope>
    <source>
        <strain evidence="6">CAU 1632</strain>
    </source>
</reference>
<dbReference type="InterPro" id="IPR020846">
    <property type="entry name" value="MFS_dom"/>
</dbReference>
<protein>
    <submittedName>
        <fullName evidence="6">MFS transporter</fullName>
    </submittedName>
</protein>
<name>A0ABS6VV52_9GAMM</name>
<dbReference type="PANTHER" id="PTHR11360">
    <property type="entry name" value="MONOCARBOXYLATE TRANSPORTER"/>
    <property type="match status" value="1"/>
</dbReference>
<keyword evidence="7" id="KW-1185">Reference proteome</keyword>
<evidence type="ECO:0000313" key="7">
    <source>
        <dbReference type="Proteomes" id="UP001166291"/>
    </source>
</evidence>
<feature type="transmembrane region" description="Helical" evidence="4">
    <location>
        <begin position="269"/>
        <end position="291"/>
    </location>
</feature>
<feature type="domain" description="Major facilitator superfamily (MFS) profile" evidence="5">
    <location>
        <begin position="16"/>
        <end position="412"/>
    </location>
</feature>
<keyword evidence="2 4" id="KW-1133">Transmembrane helix</keyword>
<keyword evidence="3 4" id="KW-0472">Membrane</keyword>
<feature type="transmembrane region" description="Helical" evidence="4">
    <location>
        <begin position="108"/>
        <end position="131"/>
    </location>
</feature>
<dbReference type="RefSeq" id="WP_219044451.1">
    <property type="nucleotide sequence ID" value="NZ_JAHWDQ010000004.1"/>
</dbReference>
<feature type="transmembrane region" description="Helical" evidence="4">
    <location>
        <begin position="357"/>
        <end position="380"/>
    </location>
</feature>
<accession>A0ABS6VV52</accession>
<comment type="caution">
    <text evidence="6">The sequence shown here is derived from an EMBL/GenBank/DDBJ whole genome shotgun (WGS) entry which is preliminary data.</text>
</comment>
<feature type="transmembrane region" description="Helical" evidence="4">
    <location>
        <begin position="322"/>
        <end position="345"/>
    </location>
</feature>
<dbReference type="PROSITE" id="PS50850">
    <property type="entry name" value="MFS"/>
    <property type="match status" value="1"/>
</dbReference>
<organism evidence="6 7">
    <name type="scientific">Zhongshania aquimaris</name>
    <dbReference type="NCBI Taxonomy" id="2857107"/>
    <lineage>
        <taxon>Bacteria</taxon>
        <taxon>Pseudomonadati</taxon>
        <taxon>Pseudomonadota</taxon>
        <taxon>Gammaproteobacteria</taxon>
        <taxon>Cellvibrionales</taxon>
        <taxon>Spongiibacteraceae</taxon>
        <taxon>Zhongshania</taxon>
    </lineage>
</organism>
<gene>
    <name evidence="6" type="ORF">KXJ70_15570</name>
</gene>